<organism evidence="1 2">
    <name type="scientific">Azonexus hydrophilus</name>
    <dbReference type="NCBI Taxonomy" id="418702"/>
    <lineage>
        <taxon>Bacteria</taxon>
        <taxon>Pseudomonadati</taxon>
        <taxon>Pseudomonadota</taxon>
        <taxon>Betaproteobacteria</taxon>
        <taxon>Rhodocyclales</taxon>
        <taxon>Azonexaceae</taxon>
        <taxon>Azonexus</taxon>
    </lineage>
</organism>
<gene>
    <name evidence="1" type="ORF">AADV58_17030</name>
</gene>
<dbReference type="Proteomes" id="UP001479520">
    <property type="component" value="Plasmid unnamed1"/>
</dbReference>
<keyword evidence="2" id="KW-1185">Reference proteome</keyword>
<evidence type="ECO:0000313" key="1">
    <source>
        <dbReference type="EMBL" id="WZJ23460.1"/>
    </source>
</evidence>
<accession>A0ABZ2XQ24</accession>
<keyword evidence="1" id="KW-0614">Plasmid</keyword>
<proteinExistence type="predicted"/>
<name>A0ABZ2XQ24_9RHOO</name>
<evidence type="ECO:0008006" key="3">
    <source>
        <dbReference type="Google" id="ProtNLM"/>
    </source>
</evidence>
<dbReference type="EMBL" id="CP151407">
    <property type="protein sequence ID" value="WZJ23460.1"/>
    <property type="molecule type" value="Genomic_DNA"/>
</dbReference>
<reference evidence="1 2" key="1">
    <citation type="submission" date="2024-04" db="EMBL/GenBank/DDBJ databases">
        <title>Dissimilatory iodate-reducing microorganisms contribute to the enrichment of iodine in groundwater.</title>
        <authorList>
            <person name="Jiang Z."/>
        </authorList>
    </citation>
    <scope>NUCLEOTIDE SEQUENCE [LARGE SCALE GENOMIC DNA]</scope>
    <source>
        <strain evidence="1 2">NCP973</strain>
        <plasmid evidence="1 2">unnamed1</plasmid>
    </source>
</reference>
<sequence>MIQMVRYYRISAGRNAGIVVAFGDWPERILKHRGWTPERCVCYRVATEKEHEWLASCLRFQAFLYPTVEGLLADEAQIIEPDVLSRIAAALH</sequence>
<evidence type="ECO:0000313" key="2">
    <source>
        <dbReference type="Proteomes" id="UP001479520"/>
    </source>
</evidence>
<geneLocation type="plasmid" evidence="1 2">
    <name>unnamed1</name>
</geneLocation>
<dbReference type="RefSeq" id="WP_152091030.1">
    <property type="nucleotide sequence ID" value="NZ_CP151407.1"/>
</dbReference>
<protein>
    <recommendedName>
        <fullName evidence="3">DUF3303 domain-containing protein</fullName>
    </recommendedName>
</protein>